<dbReference type="EMBL" id="JAAXMD010000747">
    <property type="protein sequence ID" value="NKQ29346.1"/>
    <property type="molecule type" value="Genomic_DNA"/>
</dbReference>
<sequence>MSPSVDSDVSAVRSYIERHRAAFLDDLAEWLRIPSVSAQPDHADDVRRSADWLAAALRATGFPTVEVWPTPGAPAVYAE</sequence>
<dbReference type="Gene3D" id="3.40.630.10">
    <property type="entry name" value="Zn peptidases"/>
    <property type="match status" value="1"/>
</dbReference>
<feature type="non-terminal residue" evidence="1">
    <location>
        <position position="79"/>
    </location>
</feature>
<dbReference type="Proteomes" id="UP000744032">
    <property type="component" value="Unassembled WGS sequence"/>
</dbReference>
<name>A0ABX1IYK0_STRGB</name>
<gene>
    <name evidence="1" type="ORF">HF200_34880</name>
</gene>
<accession>A0ABX1IYK0</accession>
<keyword evidence="2" id="KW-1185">Reference proteome</keyword>
<proteinExistence type="predicted"/>
<evidence type="ECO:0000313" key="1">
    <source>
        <dbReference type="EMBL" id="NKQ29346.1"/>
    </source>
</evidence>
<dbReference type="SUPFAM" id="SSF53187">
    <property type="entry name" value="Zn-dependent exopeptidases"/>
    <property type="match status" value="1"/>
</dbReference>
<protein>
    <submittedName>
        <fullName evidence="1">M20 family dipeptidase</fullName>
    </submittedName>
</protein>
<comment type="caution">
    <text evidence="1">The sequence shown here is derived from an EMBL/GenBank/DDBJ whole genome shotgun (WGS) entry which is preliminary data.</text>
</comment>
<organism evidence="1 2">
    <name type="scientific">Streptomyces galbus</name>
    <dbReference type="NCBI Taxonomy" id="33898"/>
    <lineage>
        <taxon>Bacteria</taxon>
        <taxon>Bacillati</taxon>
        <taxon>Actinomycetota</taxon>
        <taxon>Actinomycetes</taxon>
        <taxon>Kitasatosporales</taxon>
        <taxon>Streptomycetaceae</taxon>
        <taxon>Streptomyces</taxon>
    </lineage>
</organism>
<reference evidence="1 2" key="1">
    <citation type="submission" date="2020-04" db="EMBL/GenBank/DDBJ databases">
        <title>Genome sequence of Streptomyces galbus strain I339.</title>
        <authorList>
            <person name="Silva E.A.N."/>
            <person name="Merces M."/>
            <person name="Castelo Branco A.P.O.T."/>
            <person name="Vasconcelos P.C."/>
            <person name="Costa N.P."/>
            <person name="Marinho G.C.S."/>
            <person name="Oliveira C.J.B."/>
            <person name="Araujo D."/>
            <person name="Rodrigues Junior V.S."/>
            <person name="Almeida R."/>
            <person name="Silva Filho U.R."/>
            <person name="Andrade A.S.A."/>
            <person name="Cibulski S.P."/>
        </authorList>
    </citation>
    <scope>NUCLEOTIDE SEQUENCE [LARGE SCALE GENOMIC DNA]</scope>
    <source>
        <strain evidence="1 2">I339</strain>
    </source>
</reference>
<evidence type="ECO:0000313" key="2">
    <source>
        <dbReference type="Proteomes" id="UP000744032"/>
    </source>
</evidence>